<dbReference type="InterPro" id="IPR016047">
    <property type="entry name" value="M23ase_b-sheet_dom"/>
</dbReference>
<feature type="domain" description="SH3b" evidence="1">
    <location>
        <begin position="314"/>
        <end position="377"/>
    </location>
</feature>
<dbReference type="Gene3D" id="2.70.70.10">
    <property type="entry name" value="Glucose Permease (Domain IIA)"/>
    <property type="match status" value="1"/>
</dbReference>
<sequence>MVNRKIIGIFLMLCLIACSKIEKTGDLLKGLSAREKYQKENDISDELFELWNSQIDSALNDKIKISLPYREIGGLMPRDFSVYSYEGYFLPGEIIKAKMQTDSSETKIFIQLYKADENDPDNFQKIAQPDDDSPGLNHEINEKGLYKIIFQPEIEAHTPFKLEIEKSPAYIFPVVNGRNEDIGSYFGDMREGGKRDHKGLDIFAKKGTAVVAAVNGRIIRTGEEGLGGKQVWLRDPKRHQSLYYAHLDSIIPDLSRVKTGDTLGFVGNTGNAVNTPSHLHFRIYKRSRGAIDPIGFVYQTEHHNLGAQEQGIIPPRVIVTGKTANFRNKPSNDNSRLLKTAKQGEKLKVLGKAEDWFHVRDSLNQSMFIHESLVIPAD</sequence>
<evidence type="ECO:0000313" key="3">
    <source>
        <dbReference type="Proteomes" id="UP000241507"/>
    </source>
</evidence>
<dbReference type="EMBL" id="CP028136">
    <property type="protein sequence ID" value="AVR44539.1"/>
    <property type="molecule type" value="Genomic_DNA"/>
</dbReference>
<dbReference type="InterPro" id="IPR050570">
    <property type="entry name" value="Cell_wall_metabolism_enzyme"/>
</dbReference>
<dbReference type="RefSeq" id="WP_107011317.1">
    <property type="nucleotide sequence ID" value="NZ_CP028136.1"/>
</dbReference>
<accession>A0A2R3Z2R9</accession>
<dbReference type="InterPro" id="IPR003646">
    <property type="entry name" value="SH3-like_bac-type"/>
</dbReference>
<dbReference type="GO" id="GO:0004222">
    <property type="term" value="F:metalloendopeptidase activity"/>
    <property type="evidence" value="ECO:0007669"/>
    <property type="project" value="TreeGrafter"/>
</dbReference>
<dbReference type="KEGG" id="grs:C7S20_04260"/>
<dbReference type="InterPro" id="IPR011055">
    <property type="entry name" value="Dup_hybrid_motif"/>
</dbReference>
<gene>
    <name evidence="2" type="ORF">C7S20_04260</name>
</gene>
<proteinExistence type="predicted"/>
<name>A0A2R3Z2R9_9FLAO</name>
<dbReference type="Pfam" id="PF01551">
    <property type="entry name" value="Peptidase_M23"/>
    <property type="match status" value="1"/>
</dbReference>
<dbReference type="SMART" id="SM00287">
    <property type="entry name" value="SH3b"/>
    <property type="match status" value="1"/>
</dbReference>
<dbReference type="OrthoDB" id="9810477at2"/>
<keyword evidence="3" id="KW-1185">Reference proteome</keyword>
<protein>
    <submittedName>
        <fullName evidence="2">Peptidase M23</fullName>
    </submittedName>
</protein>
<dbReference type="Gene3D" id="2.30.30.40">
    <property type="entry name" value="SH3 Domains"/>
    <property type="match status" value="1"/>
</dbReference>
<dbReference type="CDD" id="cd12797">
    <property type="entry name" value="M23_peptidase"/>
    <property type="match status" value="1"/>
</dbReference>
<dbReference type="SUPFAM" id="SSF51261">
    <property type="entry name" value="Duplicated hybrid motif"/>
    <property type="match status" value="1"/>
</dbReference>
<dbReference type="Proteomes" id="UP000241507">
    <property type="component" value="Chromosome"/>
</dbReference>
<evidence type="ECO:0000313" key="2">
    <source>
        <dbReference type="EMBL" id="AVR44539.1"/>
    </source>
</evidence>
<dbReference type="PANTHER" id="PTHR21666:SF268">
    <property type="entry name" value="PEPTIDASE M23 DOMAIN-CONTAINING PROTEIN"/>
    <property type="match status" value="1"/>
</dbReference>
<organism evidence="2 3">
    <name type="scientific">Christiangramia fulva</name>
    <dbReference type="NCBI Taxonomy" id="2126553"/>
    <lineage>
        <taxon>Bacteria</taxon>
        <taxon>Pseudomonadati</taxon>
        <taxon>Bacteroidota</taxon>
        <taxon>Flavobacteriia</taxon>
        <taxon>Flavobacteriales</taxon>
        <taxon>Flavobacteriaceae</taxon>
        <taxon>Christiangramia</taxon>
    </lineage>
</organism>
<reference evidence="3" key="1">
    <citation type="submission" date="2018-03" db="EMBL/GenBank/DDBJ databases">
        <title>Gramella fulva sp. nov., isolated from a dry surface of tidal flat.</title>
        <authorList>
            <person name="Hwang S.H."/>
            <person name="Hwang W.M."/>
            <person name="Kang K."/>
            <person name="Ahn T.-Y."/>
        </authorList>
    </citation>
    <scope>NUCLEOTIDE SEQUENCE [LARGE SCALE GENOMIC DNA]</scope>
    <source>
        <strain evidence="3">SH35</strain>
    </source>
</reference>
<dbReference type="AlphaFoldDB" id="A0A2R3Z2R9"/>
<evidence type="ECO:0000259" key="1">
    <source>
        <dbReference type="SMART" id="SM00287"/>
    </source>
</evidence>
<dbReference type="PANTHER" id="PTHR21666">
    <property type="entry name" value="PEPTIDASE-RELATED"/>
    <property type="match status" value="1"/>
</dbReference>